<evidence type="ECO:0000259" key="9">
    <source>
        <dbReference type="Pfam" id="PF13868"/>
    </source>
</evidence>
<name>A0A8C4R970_EPTBU</name>
<proteinExistence type="inferred from homology"/>
<evidence type="ECO:0000256" key="2">
    <source>
        <dbReference type="ARBA" id="ARBA00022846"/>
    </source>
</evidence>
<sequence length="556" mass="65397">MQGHVVVADTSKEVKVKVGGPQHPALASSHGRIKIRTITKDVIRDIVVPNQDSNKRSTIMTKGELCRIMKNASTVSQADQEAAKAAIKMEKGRELEHCKERRKLMQKIDAERAAQQQGGLRTMQSEAERERAELLRAEQTEELKHVNKIIAAALCRVAWNAQISEHHELAQAKREDETRLNTIMEDVRQDGLRKEAAQEEIAHQKRLASLQHLLKQQAQQECKKKMDLQRQKQEAKHARELIQQQHVEDLQALDRKHAKQLQFREAIKANKAELSVQQAKMAEQRRLADERIDLFVRQREEREAKLEVLKEQARHEREMEIARLRKLQERVQDRKANEDERRARSSEEAAQRQWRLQQIKEAAALAEHEAKLCKERNDQIESKLRYRAMQSQRDRLDFQRVLQAQTEAIERDIKVMQAKREAKAEHARQLRSQVQERKARAMIQHAAEFREQDKRQLEEKEKRLQIERAIQKKLDKLRYCGVHRNIHNQMKQVVKSSEARFKRKVSSLSVSFYSKYLEDKTQTYYDHSLESCWFIEKSLFCSKIELVVKPIPEIWR</sequence>
<dbReference type="PANTHER" id="PTHR15504">
    <property type="entry name" value="NASOPHARYNGEAL EPITHELIUM SPECIFIC PROTEIN 1"/>
    <property type="match status" value="1"/>
</dbReference>
<evidence type="ECO:0000256" key="7">
    <source>
        <dbReference type="ARBA" id="ARBA00034142"/>
    </source>
</evidence>
<keyword evidence="3 8" id="KW-0175">Coiled coil</keyword>
<dbReference type="Pfam" id="PF13868">
    <property type="entry name" value="TPH"/>
    <property type="match status" value="1"/>
</dbReference>
<reference evidence="10" key="2">
    <citation type="submission" date="2025-09" db="UniProtKB">
        <authorList>
            <consortium name="Ensembl"/>
        </authorList>
    </citation>
    <scope>IDENTIFICATION</scope>
</reference>
<dbReference type="Proteomes" id="UP000694388">
    <property type="component" value="Unplaced"/>
</dbReference>
<evidence type="ECO:0000256" key="1">
    <source>
        <dbReference type="ARBA" id="ARBA00004230"/>
    </source>
</evidence>
<feature type="coiled-coil region" evidence="8">
    <location>
        <begin position="292"/>
        <end position="383"/>
    </location>
</feature>
<protein>
    <recommendedName>
        <fullName evidence="7">Cilia- and flagella-associated protein 45</fullName>
    </recommendedName>
</protein>
<comment type="similarity">
    <text evidence="6">Belongs to the CFAP45 family.</text>
</comment>
<evidence type="ECO:0000313" key="11">
    <source>
        <dbReference type="Proteomes" id="UP000694388"/>
    </source>
</evidence>
<keyword evidence="11" id="KW-1185">Reference proteome</keyword>
<dbReference type="InterPro" id="IPR043597">
    <property type="entry name" value="TPH_dom"/>
</dbReference>
<dbReference type="GeneTree" id="ENSGT00940000169761"/>
<accession>A0A8C4R970</accession>
<keyword evidence="4" id="KW-0969">Cilium</keyword>
<keyword evidence="2" id="KW-0282">Flagellum</keyword>
<dbReference type="PANTHER" id="PTHR15504:SF0">
    <property type="entry name" value="CILIA- AND FLAGELLA-ASSOCIATED PROTEIN 45"/>
    <property type="match status" value="1"/>
</dbReference>
<keyword evidence="5" id="KW-0966">Cell projection</keyword>
<organism evidence="10 11">
    <name type="scientific">Eptatretus burgeri</name>
    <name type="common">Inshore hagfish</name>
    <dbReference type="NCBI Taxonomy" id="7764"/>
    <lineage>
        <taxon>Eukaryota</taxon>
        <taxon>Metazoa</taxon>
        <taxon>Chordata</taxon>
        <taxon>Craniata</taxon>
        <taxon>Vertebrata</taxon>
        <taxon>Cyclostomata</taxon>
        <taxon>Myxini</taxon>
        <taxon>Myxiniformes</taxon>
        <taxon>Myxinidae</taxon>
        <taxon>Eptatretinae</taxon>
        <taxon>Eptatretus</taxon>
    </lineage>
</organism>
<evidence type="ECO:0000256" key="4">
    <source>
        <dbReference type="ARBA" id="ARBA00023069"/>
    </source>
</evidence>
<dbReference type="AlphaFoldDB" id="A0A8C4R970"/>
<feature type="coiled-coil region" evidence="8">
    <location>
        <begin position="218"/>
        <end position="248"/>
    </location>
</feature>
<comment type="subcellular location">
    <subcellularLocation>
        <location evidence="1">Cell projection</location>
        <location evidence="1">Cilium</location>
        <location evidence="1">Flagellum</location>
    </subcellularLocation>
</comment>
<reference evidence="10" key="1">
    <citation type="submission" date="2025-08" db="UniProtKB">
        <authorList>
            <consortium name="Ensembl"/>
        </authorList>
    </citation>
    <scope>IDENTIFICATION</scope>
</reference>
<evidence type="ECO:0000256" key="6">
    <source>
        <dbReference type="ARBA" id="ARBA00034116"/>
    </source>
</evidence>
<dbReference type="InterPro" id="IPR033253">
    <property type="entry name" value="CFAP45"/>
</dbReference>
<feature type="coiled-coil region" evidence="8">
    <location>
        <begin position="447"/>
        <end position="474"/>
    </location>
</feature>
<evidence type="ECO:0000313" key="10">
    <source>
        <dbReference type="Ensembl" id="ENSEBUP00000026602.1"/>
    </source>
</evidence>
<evidence type="ECO:0000256" key="3">
    <source>
        <dbReference type="ARBA" id="ARBA00023054"/>
    </source>
</evidence>
<feature type="domain" description="Trichohyalin-plectin-homology" evidence="9">
    <location>
        <begin position="137"/>
        <end position="478"/>
    </location>
</feature>
<dbReference type="GO" id="GO:0031514">
    <property type="term" value="C:motile cilium"/>
    <property type="evidence" value="ECO:0007669"/>
    <property type="project" value="UniProtKB-SubCell"/>
</dbReference>
<evidence type="ECO:0000256" key="5">
    <source>
        <dbReference type="ARBA" id="ARBA00023273"/>
    </source>
</evidence>
<evidence type="ECO:0000256" key="8">
    <source>
        <dbReference type="SAM" id="Coils"/>
    </source>
</evidence>
<dbReference type="Ensembl" id="ENSEBUT00000027178.1">
    <property type="protein sequence ID" value="ENSEBUP00000026602.1"/>
    <property type="gene ID" value="ENSEBUG00000016381.1"/>
</dbReference>